<evidence type="ECO:0000313" key="2">
    <source>
        <dbReference type="EMBL" id="MCU0104503.1"/>
    </source>
</evidence>
<dbReference type="Proteomes" id="UP001209076">
    <property type="component" value="Unassembled WGS sequence"/>
</dbReference>
<protein>
    <submittedName>
        <fullName evidence="2">Uncharacterized protein</fullName>
    </submittedName>
</protein>
<feature type="transmembrane region" description="Helical" evidence="1">
    <location>
        <begin position="78"/>
        <end position="96"/>
    </location>
</feature>
<organism evidence="2 3">
    <name type="scientific">Paracholeplasma vituli</name>
    <dbReference type="NCBI Taxonomy" id="69473"/>
    <lineage>
        <taxon>Bacteria</taxon>
        <taxon>Bacillati</taxon>
        <taxon>Mycoplasmatota</taxon>
        <taxon>Mollicutes</taxon>
        <taxon>Acholeplasmatales</taxon>
        <taxon>Acholeplasmataceae</taxon>
        <taxon>Paracholeplasma</taxon>
    </lineage>
</organism>
<reference evidence="3" key="1">
    <citation type="submission" date="2023-07" db="EMBL/GenBank/DDBJ databases">
        <title>Novel Mycoplasma species identified in domestic and wild animals.</title>
        <authorList>
            <person name="Volokhov D.V."/>
            <person name="Furtak V.A."/>
            <person name="Zagorodnyaya T.A."/>
        </authorList>
    </citation>
    <scope>NUCLEOTIDE SEQUENCE [LARGE SCALE GENOMIC DNA]</scope>
    <source>
        <strain evidence="3">92-19</strain>
    </source>
</reference>
<feature type="transmembrane region" description="Helical" evidence="1">
    <location>
        <begin position="42"/>
        <end position="66"/>
    </location>
</feature>
<keyword evidence="1" id="KW-0812">Transmembrane</keyword>
<gene>
    <name evidence="2" type="ORF">N7603_02410</name>
</gene>
<keyword evidence="3" id="KW-1185">Reference proteome</keyword>
<name>A0ABT2PU74_9MOLU</name>
<evidence type="ECO:0000256" key="1">
    <source>
        <dbReference type="SAM" id="Phobius"/>
    </source>
</evidence>
<sequence>MKTNLMLKKVHLNLSVMALLLSVVLLLSTVLCREILNRSLGTASGIGVIIIVGMMVSALVFAVITYTKHKKIDTFEKWSLSLLGFGMVVLSFLWLYEYFLKP</sequence>
<comment type="caution">
    <text evidence="2">The sequence shown here is derived from an EMBL/GenBank/DDBJ whole genome shotgun (WGS) entry which is preliminary data.</text>
</comment>
<dbReference type="EMBL" id="JAOEGN010000003">
    <property type="protein sequence ID" value="MCU0104503.1"/>
    <property type="molecule type" value="Genomic_DNA"/>
</dbReference>
<proteinExistence type="predicted"/>
<keyword evidence="1" id="KW-1133">Transmembrane helix</keyword>
<accession>A0ABT2PU74</accession>
<dbReference type="RefSeq" id="WP_262095738.1">
    <property type="nucleotide sequence ID" value="NZ_JAOEGN010000003.1"/>
</dbReference>
<keyword evidence="1" id="KW-0472">Membrane</keyword>
<evidence type="ECO:0000313" key="3">
    <source>
        <dbReference type="Proteomes" id="UP001209076"/>
    </source>
</evidence>